<dbReference type="Proteomes" id="UP000784294">
    <property type="component" value="Unassembled WGS sequence"/>
</dbReference>
<name>A0A448WN22_9PLAT</name>
<protein>
    <submittedName>
        <fullName evidence="1">Uncharacterized protein</fullName>
    </submittedName>
</protein>
<reference evidence="1" key="1">
    <citation type="submission" date="2018-11" db="EMBL/GenBank/DDBJ databases">
        <authorList>
            <consortium name="Pathogen Informatics"/>
        </authorList>
    </citation>
    <scope>NUCLEOTIDE SEQUENCE</scope>
</reference>
<dbReference type="AlphaFoldDB" id="A0A448WN22"/>
<accession>A0A448WN22</accession>
<evidence type="ECO:0000313" key="2">
    <source>
        <dbReference type="Proteomes" id="UP000784294"/>
    </source>
</evidence>
<evidence type="ECO:0000313" key="1">
    <source>
        <dbReference type="EMBL" id="VEL15833.1"/>
    </source>
</evidence>
<sequence>MGHPPTCLKLYPHFIRNELLSFNTMIHLQTHTLIASVLFLHSAKLSNLRRKGGYFCTGTLGCLSTDRHQRSSSPSSRRFPALNIAGLLSPEIVHL</sequence>
<comment type="caution">
    <text evidence="1">The sequence shown here is derived from an EMBL/GenBank/DDBJ whole genome shotgun (WGS) entry which is preliminary data.</text>
</comment>
<proteinExistence type="predicted"/>
<keyword evidence="2" id="KW-1185">Reference proteome</keyword>
<dbReference type="EMBL" id="CAAALY010026101">
    <property type="protein sequence ID" value="VEL15833.1"/>
    <property type="molecule type" value="Genomic_DNA"/>
</dbReference>
<gene>
    <name evidence="1" type="ORF">PXEA_LOCUS9273</name>
</gene>
<organism evidence="1 2">
    <name type="scientific">Protopolystoma xenopodis</name>
    <dbReference type="NCBI Taxonomy" id="117903"/>
    <lineage>
        <taxon>Eukaryota</taxon>
        <taxon>Metazoa</taxon>
        <taxon>Spiralia</taxon>
        <taxon>Lophotrochozoa</taxon>
        <taxon>Platyhelminthes</taxon>
        <taxon>Monogenea</taxon>
        <taxon>Polyopisthocotylea</taxon>
        <taxon>Polystomatidea</taxon>
        <taxon>Polystomatidae</taxon>
        <taxon>Protopolystoma</taxon>
    </lineage>
</organism>